<comment type="similarity">
    <text evidence="7">Belongs to the binding-protein-dependent transport system permease family.</text>
</comment>
<evidence type="ECO:0000313" key="9">
    <source>
        <dbReference type="EMBL" id="SHG22381.1"/>
    </source>
</evidence>
<dbReference type="InterPro" id="IPR035906">
    <property type="entry name" value="MetI-like_sf"/>
</dbReference>
<keyword evidence="3" id="KW-1003">Cell membrane</keyword>
<keyword evidence="6 7" id="KW-0472">Membrane</keyword>
<dbReference type="InterPro" id="IPR000515">
    <property type="entry name" value="MetI-like"/>
</dbReference>
<dbReference type="PANTHER" id="PTHR32243">
    <property type="entry name" value="MALTOSE TRANSPORT SYSTEM PERMEASE-RELATED"/>
    <property type="match status" value="1"/>
</dbReference>
<keyword evidence="2 7" id="KW-0813">Transport</keyword>
<evidence type="ECO:0000256" key="6">
    <source>
        <dbReference type="ARBA" id="ARBA00023136"/>
    </source>
</evidence>
<dbReference type="EMBL" id="FQUP01000004">
    <property type="protein sequence ID" value="SHG22381.1"/>
    <property type="molecule type" value="Genomic_DNA"/>
</dbReference>
<feature type="transmembrane region" description="Helical" evidence="7">
    <location>
        <begin position="242"/>
        <end position="261"/>
    </location>
</feature>
<evidence type="ECO:0000256" key="1">
    <source>
        <dbReference type="ARBA" id="ARBA00004651"/>
    </source>
</evidence>
<proteinExistence type="inferred from homology"/>
<keyword evidence="5 7" id="KW-1133">Transmembrane helix</keyword>
<evidence type="ECO:0000256" key="4">
    <source>
        <dbReference type="ARBA" id="ARBA00022692"/>
    </source>
</evidence>
<evidence type="ECO:0000256" key="5">
    <source>
        <dbReference type="ARBA" id="ARBA00022989"/>
    </source>
</evidence>
<evidence type="ECO:0000256" key="2">
    <source>
        <dbReference type="ARBA" id="ARBA00022448"/>
    </source>
</evidence>
<evidence type="ECO:0000259" key="8">
    <source>
        <dbReference type="PROSITE" id="PS50928"/>
    </source>
</evidence>
<evidence type="ECO:0000313" key="10">
    <source>
        <dbReference type="Proteomes" id="UP000184485"/>
    </source>
</evidence>
<dbReference type="InterPro" id="IPR050901">
    <property type="entry name" value="BP-dep_ABC_trans_perm"/>
</dbReference>
<feature type="transmembrane region" description="Helical" evidence="7">
    <location>
        <begin position="12"/>
        <end position="37"/>
    </location>
</feature>
<dbReference type="Gene3D" id="1.10.3720.10">
    <property type="entry name" value="MetI-like"/>
    <property type="match status" value="1"/>
</dbReference>
<accession>A0A1M5I2B2</accession>
<feature type="transmembrane region" description="Helical" evidence="7">
    <location>
        <begin position="70"/>
        <end position="93"/>
    </location>
</feature>
<feature type="transmembrane region" description="Helical" evidence="7">
    <location>
        <begin position="100"/>
        <end position="126"/>
    </location>
</feature>
<reference evidence="9 10" key="1">
    <citation type="submission" date="2016-11" db="EMBL/GenBank/DDBJ databases">
        <authorList>
            <person name="Jaros S."/>
            <person name="Januszkiewicz K."/>
            <person name="Wedrychowicz H."/>
        </authorList>
    </citation>
    <scope>NUCLEOTIDE SEQUENCE [LARGE SCALE GENOMIC DNA]</scope>
    <source>
        <strain evidence="9 10">DSM 19436</strain>
    </source>
</reference>
<evidence type="ECO:0000256" key="3">
    <source>
        <dbReference type="ARBA" id="ARBA00022475"/>
    </source>
</evidence>
<dbReference type="SUPFAM" id="SSF161098">
    <property type="entry name" value="MetI-like"/>
    <property type="match status" value="1"/>
</dbReference>
<dbReference type="PANTHER" id="PTHR32243:SF18">
    <property type="entry name" value="INNER MEMBRANE ABC TRANSPORTER PERMEASE PROTEIN YCJP"/>
    <property type="match status" value="1"/>
</dbReference>
<protein>
    <submittedName>
        <fullName evidence="9">Multiple sugar transport system permease protein</fullName>
    </submittedName>
</protein>
<evidence type="ECO:0000256" key="7">
    <source>
        <dbReference type="RuleBase" id="RU363032"/>
    </source>
</evidence>
<feature type="transmembrane region" description="Helical" evidence="7">
    <location>
        <begin position="138"/>
        <end position="161"/>
    </location>
</feature>
<dbReference type="Proteomes" id="UP000184485">
    <property type="component" value="Unassembled WGS sequence"/>
</dbReference>
<feature type="domain" description="ABC transmembrane type-1" evidence="8">
    <location>
        <begin position="70"/>
        <end position="261"/>
    </location>
</feature>
<dbReference type="RefSeq" id="WP_073055799.1">
    <property type="nucleotide sequence ID" value="NZ_FQUP01000004.1"/>
</dbReference>
<keyword evidence="9" id="KW-0762">Sugar transport</keyword>
<sequence length="276" mass="29996">MIRRDQGAATFFYFLVAGFATVVMLFPLYSMVMTSILTQPQLYRLPPYLLPPQLDLSSYAVAFSDQLKPIITSAIIGALTVAFSLAIAIPAAYGLALFRLWITGVLMLALLITQMIPSIMLATPLYLMFNRAGLTDTYLGLVVATSTSGIPFAVVLLRAFLEKVPKELREAALIDGASEFSVLWRIIIPISRPAIITAGLFIFLFSWADFVYALTLTPTGKIVPLTIGIYKYIGTYSVQWNLIMAASVLASIPAALLLILAQRYVTAGLTVGAVKG</sequence>
<dbReference type="OrthoDB" id="9815445at2"/>
<dbReference type="Pfam" id="PF00528">
    <property type="entry name" value="BPD_transp_1"/>
    <property type="match status" value="1"/>
</dbReference>
<dbReference type="GO" id="GO:0005886">
    <property type="term" value="C:plasma membrane"/>
    <property type="evidence" value="ECO:0007669"/>
    <property type="project" value="UniProtKB-SubCell"/>
</dbReference>
<organism evidence="9 10">
    <name type="scientific">Kaistia soli DSM 19436</name>
    <dbReference type="NCBI Taxonomy" id="1122133"/>
    <lineage>
        <taxon>Bacteria</taxon>
        <taxon>Pseudomonadati</taxon>
        <taxon>Pseudomonadota</taxon>
        <taxon>Alphaproteobacteria</taxon>
        <taxon>Hyphomicrobiales</taxon>
        <taxon>Kaistiaceae</taxon>
        <taxon>Kaistia</taxon>
    </lineage>
</organism>
<comment type="subcellular location">
    <subcellularLocation>
        <location evidence="1 7">Cell membrane</location>
        <topology evidence="1 7">Multi-pass membrane protein</topology>
    </subcellularLocation>
</comment>
<keyword evidence="4 7" id="KW-0812">Transmembrane</keyword>
<gene>
    <name evidence="9" type="ORF">SAMN02745157_3718</name>
</gene>
<name>A0A1M5I2B2_9HYPH</name>
<dbReference type="STRING" id="1122133.SAMN02745157_3718"/>
<keyword evidence="10" id="KW-1185">Reference proteome</keyword>
<dbReference type="GO" id="GO:0055085">
    <property type="term" value="P:transmembrane transport"/>
    <property type="evidence" value="ECO:0007669"/>
    <property type="project" value="InterPro"/>
</dbReference>
<dbReference type="CDD" id="cd06261">
    <property type="entry name" value="TM_PBP2"/>
    <property type="match status" value="1"/>
</dbReference>
<dbReference type="AlphaFoldDB" id="A0A1M5I2B2"/>
<dbReference type="PROSITE" id="PS50928">
    <property type="entry name" value="ABC_TM1"/>
    <property type="match status" value="1"/>
</dbReference>